<sequence>MVGLQSYAFAIDASLGTVLWKLPVPNNIVLKGQVSGVSGAASRLQHKIQY</sequence>
<evidence type="ECO:0000313" key="2">
    <source>
        <dbReference type="Proteomes" id="UP000828390"/>
    </source>
</evidence>
<reference evidence="1" key="1">
    <citation type="journal article" date="2019" name="bioRxiv">
        <title>The Genome of the Zebra Mussel, Dreissena polymorpha: A Resource for Invasive Species Research.</title>
        <authorList>
            <person name="McCartney M.A."/>
            <person name="Auch B."/>
            <person name="Kono T."/>
            <person name="Mallez S."/>
            <person name="Zhang Y."/>
            <person name="Obille A."/>
            <person name="Becker A."/>
            <person name="Abrahante J.E."/>
            <person name="Garbe J."/>
            <person name="Badalamenti J.P."/>
            <person name="Herman A."/>
            <person name="Mangelson H."/>
            <person name="Liachko I."/>
            <person name="Sullivan S."/>
            <person name="Sone E.D."/>
            <person name="Koren S."/>
            <person name="Silverstein K.A.T."/>
            <person name="Beckman K.B."/>
            <person name="Gohl D.M."/>
        </authorList>
    </citation>
    <scope>NUCLEOTIDE SEQUENCE</scope>
    <source>
        <strain evidence="1">Duluth1</strain>
        <tissue evidence="1">Whole animal</tissue>
    </source>
</reference>
<organism evidence="1 2">
    <name type="scientific">Dreissena polymorpha</name>
    <name type="common">Zebra mussel</name>
    <name type="synonym">Mytilus polymorpha</name>
    <dbReference type="NCBI Taxonomy" id="45954"/>
    <lineage>
        <taxon>Eukaryota</taxon>
        <taxon>Metazoa</taxon>
        <taxon>Spiralia</taxon>
        <taxon>Lophotrochozoa</taxon>
        <taxon>Mollusca</taxon>
        <taxon>Bivalvia</taxon>
        <taxon>Autobranchia</taxon>
        <taxon>Heteroconchia</taxon>
        <taxon>Euheterodonta</taxon>
        <taxon>Imparidentia</taxon>
        <taxon>Neoheterodontei</taxon>
        <taxon>Myida</taxon>
        <taxon>Dreissenoidea</taxon>
        <taxon>Dreissenidae</taxon>
        <taxon>Dreissena</taxon>
    </lineage>
</organism>
<proteinExistence type="predicted"/>
<keyword evidence="2" id="KW-1185">Reference proteome</keyword>
<dbReference type="Proteomes" id="UP000828390">
    <property type="component" value="Unassembled WGS sequence"/>
</dbReference>
<dbReference type="EMBL" id="JAIWYP010000008">
    <property type="protein sequence ID" value="KAH3782529.1"/>
    <property type="molecule type" value="Genomic_DNA"/>
</dbReference>
<dbReference type="AlphaFoldDB" id="A0A9D4EKT2"/>
<gene>
    <name evidence="1" type="ORF">DPMN_160446</name>
</gene>
<protein>
    <submittedName>
        <fullName evidence="1">Uncharacterized protein</fullName>
    </submittedName>
</protein>
<accession>A0A9D4EKT2</accession>
<reference evidence="1" key="2">
    <citation type="submission" date="2020-11" db="EMBL/GenBank/DDBJ databases">
        <authorList>
            <person name="McCartney M.A."/>
            <person name="Auch B."/>
            <person name="Kono T."/>
            <person name="Mallez S."/>
            <person name="Becker A."/>
            <person name="Gohl D.M."/>
            <person name="Silverstein K.A.T."/>
            <person name="Koren S."/>
            <person name="Bechman K.B."/>
            <person name="Herman A."/>
            <person name="Abrahante J.E."/>
            <person name="Garbe J."/>
        </authorList>
    </citation>
    <scope>NUCLEOTIDE SEQUENCE</scope>
    <source>
        <strain evidence="1">Duluth1</strain>
        <tissue evidence="1">Whole animal</tissue>
    </source>
</reference>
<name>A0A9D4EKT2_DREPO</name>
<evidence type="ECO:0000313" key="1">
    <source>
        <dbReference type="EMBL" id="KAH3782529.1"/>
    </source>
</evidence>
<comment type="caution">
    <text evidence="1">The sequence shown here is derived from an EMBL/GenBank/DDBJ whole genome shotgun (WGS) entry which is preliminary data.</text>
</comment>